<name>L1NBK6_9PORP</name>
<organism evidence="1 2">
    <name type="scientific">Porphyromonas catoniae F0037</name>
    <dbReference type="NCBI Taxonomy" id="1127696"/>
    <lineage>
        <taxon>Bacteria</taxon>
        <taxon>Pseudomonadati</taxon>
        <taxon>Bacteroidota</taxon>
        <taxon>Bacteroidia</taxon>
        <taxon>Bacteroidales</taxon>
        <taxon>Porphyromonadaceae</taxon>
        <taxon>Porphyromonas</taxon>
    </lineage>
</organism>
<dbReference type="AlphaFoldDB" id="L1NBK6"/>
<dbReference type="HOGENOM" id="CLU_3203340_0_0_10"/>
<reference evidence="1 2" key="1">
    <citation type="submission" date="2012-05" db="EMBL/GenBank/DDBJ databases">
        <authorList>
            <person name="Weinstock G."/>
            <person name="Sodergren E."/>
            <person name="Lobos E.A."/>
            <person name="Fulton L."/>
            <person name="Fulton R."/>
            <person name="Courtney L."/>
            <person name="Fronick C."/>
            <person name="O'Laughlin M."/>
            <person name="Godfrey J."/>
            <person name="Wilson R.M."/>
            <person name="Miner T."/>
            <person name="Farmer C."/>
            <person name="Delehaunty K."/>
            <person name="Cordes M."/>
            <person name="Minx P."/>
            <person name="Tomlinson C."/>
            <person name="Chen J."/>
            <person name="Wollam A."/>
            <person name="Pepin K.H."/>
            <person name="Bhonagiri V."/>
            <person name="Zhang X."/>
            <person name="Suruliraj S."/>
            <person name="Warren W."/>
            <person name="Mitreva M."/>
            <person name="Mardis E.R."/>
            <person name="Wilson R.K."/>
        </authorList>
    </citation>
    <scope>NUCLEOTIDE SEQUENCE [LARGE SCALE GENOMIC DNA]</scope>
    <source>
        <strain evidence="1 2">F0037</strain>
    </source>
</reference>
<proteinExistence type="predicted"/>
<accession>L1NBK6</accession>
<evidence type="ECO:0000313" key="1">
    <source>
        <dbReference type="EMBL" id="EKY00706.1"/>
    </source>
</evidence>
<gene>
    <name evidence="1" type="ORF">HMPREF9134_01444</name>
</gene>
<sequence>MVLEAVNERVSRSGWGGGYFVLFRAVSVLEYRGEGYGGHLASSGI</sequence>
<protein>
    <submittedName>
        <fullName evidence="1">Uncharacterized protein</fullName>
    </submittedName>
</protein>
<dbReference type="EMBL" id="AMEQ01000037">
    <property type="protein sequence ID" value="EKY00706.1"/>
    <property type="molecule type" value="Genomic_DNA"/>
</dbReference>
<evidence type="ECO:0000313" key="2">
    <source>
        <dbReference type="Proteomes" id="UP000010408"/>
    </source>
</evidence>
<dbReference type="PATRIC" id="fig|1127696.3.peg.1306"/>
<comment type="caution">
    <text evidence="1">The sequence shown here is derived from an EMBL/GenBank/DDBJ whole genome shotgun (WGS) entry which is preliminary data.</text>
</comment>
<dbReference type="Proteomes" id="UP000010408">
    <property type="component" value="Unassembled WGS sequence"/>
</dbReference>